<dbReference type="Pfam" id="PF14223">
    <property type="entry name" value="Retrotran_gag_2"/>
    <property type="match status" value="1"/>
</dbReference>
<feature type="non-terminal residue" evidence="1">
    <location>
        <position position="1"/>
    </location>
</feature>
<comment type="caution">
    <text evidence="1">The sequence shown here is derived from an EMBL/GenBank/DDBJ whole genome shotgun (WGS) entry which is preliminary data.</text>
</comment>
<reference evidence="1" key="1">
    <citation type="journal article" date="2019" name="Sci. Rep.">
        <title>Draft genome of Tanacetum cinerariifolium, the natural source of mosquito coil.</title>
        <authorList>
            <person name="Yamashiro T."/>
            <person name="Shiraishi A."/>
            <person name="Satake H."/>
            <person name="Nakayama K."/>
        </authorList>
    </citation>
    <scope>NUCLEOTIDE SEQUENCE</scope>
</reference>
<dbReference type="EMBL" id="BKCJ010262393">
    <property type="protein sequence ID" value="GEZ29725.1"/>
    <property type="molecule type" value="Genomic_DNA"/>
</dbReference>
<dbReference type="AlphaFoldDB" id="A0A699I6V9"/>
<organism evidence="1">
    <name type="scientific">Tanacetum cinerariifolium</name>
    <name type="common">Dalmatian daisy</name>
    <name type="synonym">Chrysanthemum cinerariifolium</name>
    <dbReference type="NCBI Taxonomy" id="118510"/>
    <lineage>
        <taxon>Eukaryota</taxon>
        <taxon>Viridiplantae</taxon>
        <taxon>Streptophyta</taxon>
        <taxon>Embryophyta</taxon>
        <taxon>Tracheophyta</taxon>
        <taxon>Spermatophyta</taxon>
        <taxon>Magnoliopsida</taxon>
        <taxon>eudicotyledons</taxon>
        <taxon>Gunneridae</taxon>
        <taxon>Pentapetalae</taxon>
        <taxon>asterids</taxon>
        <taxon>campanulids</taxon>
        <taxon>Asterales</taxon>
        <taxon>Asteraceae</taxon>
        <taxon>Asteroideae</taxon>
        <taxon>Anthemideae</taxon>
        <taxon>Anthemidinae</taxon>
        <taxon>Tanacetum</taxon>
    </lineage>
</organism>
<protein>
    <submittedName>
        <fullName evidence="1">Uncharacterized protein</fullName>
    </submittedName>
</protein>
<sequence length="505" mass="56562">KLRIEQYFQVQDYALWDVIENGNSFKPIARTTAYADGTSTSTIPGLVTTKEKAQKKNDVKARSMLLMALPNEHLFTFSHYKDAKTLFEAVQARFGGTDATKKTQRTLLKQIYKNFNALSTESIDSIFNRLQKIVSQLAILGENISQEDLNMKFLRSLPYEWNTHVVVWRNKVDLNTMSIDDLYNNFKIVEQEVKRTVTTSSSSGSQNIAFLSSSGNTNEVDTTNIQVSTVSTPVSTVSTHDNTANLSDATVYAFLANQPNGSQLVHEDLEQIHEDDLKEIDLKWDCRSPRHKESRSRNQDSLIKTVNVEETSSKAMVTIDGAGFDRSYMADDEAPTNMALMAFLNSELDKISKEKDDLDVKIGKFENASQSLDKLIGSQITDNKFAEPSVKSYGVKPIEVVTQTSSVKISNLVKENNGAPLIKDWESDEDDEVESPPEIERKTVASSVDKARCKYHQRERMVNGTNLSRVNHNANIVPKAVFTRTGLKPINSVRPVNPKSAVSED</sequence>
<gene>
    <name evidence="1" type="ORF">Tci_501698</name>
</gene>
<name>A0A699I6V9_TANCI</name>
<dbReference type="PANTHER" id="PTHR35317:SF23">
    <property type="entry name" value="OS04G0629600 PROTEIN"/>
    <property type="match status" value="1"/>
</dbReference>
<accession>A0A699I6V9</accession>
<dbReference type="PANTHER" id="PTHR35317">
    <property type="entry name" value="OS04G0629600 PROTEIN"/>
    <property type="match status" value="1"/>
</dbReference>
<proteinExistence type="predicted"/>
<evidence type="ECO:0000313" key="1">
    <source>
        <dbReference type="EMBL" id="GEZ29725.1"/>
    </source>
</evidence>